<dbReference type="AlphaFoldDB" id="A0A1A7WG78"/>
<dbReference type="InterPro" id="IPR002126">
    <property type="entry name" value="Cadherin-like_dom"/>
</dbReference>
<dbReference type="PROSITE" id="PS50268">
    <property type="entry name" value="CADHERIN_2"/>
    <property type="match status" value="6"/>
</dbReference>
<dbReference type="InterPro" id="IPR050174">
    <property type="entry name" value="Protocadherin/Cadherin-CA"/>
</dbReference>
<dbReference type="SMART" id="SM00112">
    <property type="entry name" value="CA"/>
    <property type="match status" value="5"/>
</dbReference>
<evidence type="ECO:0000256" key="8">
    <source>
        <dbReference type="ARBA" id="ARBA00022889"/>
    </source>
</evidence>
<dbReference type="PANTHER" id="PTHR24028">
    <property type="entry name" value="CADHERIN-87A"/>
    <property type="match status" value="1"/>
</dbReference>
<evidence type="ECO:0000256" key="10">
    <source>
        <dbReference type="ARBA" id="ARBA00023136"/>
    </source>
</evidence>
<dbReference type="Pfam" id="PF00028">
    <property type="entry name" value="Cadherin"/>
    <property type="match status" value="4"/>
</dbReference>
<proteinExistence type="predicted"/>
<comment type="subcellular location">
    <subcellularLocation>
        <location evidence="2">Cell membrane</location>
        <topology evidence="2">Single-pass type I membrane protein</topology>
    </subcellularLocation>
</comment>
<feature type="domain" description="Cadherin" evidence="13">
    <location>
        <begin position="113"/>
        <end position="279"/>
    </location>
</feature>
<keyword evidence="8" id="KW-0130">Cell adhesion</keyword>
<dbReference type="FunFam" id="2.60.40.60:FF:000006">
    <property type="entry name" value="Protocadherin alpha 2"/>
    <property type="match status" value="1"/>
</dbReference>
<feature type="domain" description="Cadherin" evidence="13">
    <location>
        <begin position="389"/>
        <end position="496"/>
    </location>
</feature>
<comment type="function">
    <text evidence="1">Potential calcium-dependent cell-adhesion protein. May be involved in the establishment and maintenance of specific neuronal connections in the brain.</text>
</comment>
<feature type="domain" description="Cadherin" evidence="13">
    <location>
        <begin position="5"/>
        <end position="112"/>
    </location>
</feature>
<keyword evidence="11" id="KW-0325">Glycoprotein</keyword>
<evidence type="ECO:0000259" key="13">
    <source>
        <dbReference type="PROSITE" id="PS50268"/>
    </source>
</evidence>
<reference evidence="14" key="1">
    <citation type="submission" date="2016-05" db="EMBL/GenBank/DDBJ databases">
        <authorList>
            <person name="Lavstsen T."/>
            <person name="Jespersen J.S."/>
        </authorList>
    </citation>
    <scope>NUCLEOTIDE SEQUENCE</scope>
    <source>
        <tissue evidence="14">Brain</tissue>
    </source>
</reference>
<reference evidence="14" key="2">
    <citation type="submission" date="2016-06" db="EMBL/GenBank/DDBJ databases">
        <title>The genome of a short-lived fish provides insights into sex chromosome evolution and the genetic control of aging.</title>
        <authorList>
            <person name="Reichwald K."/>
            <person name="Felder M."/>
            <person name="Petzold A."/>
            <person name="Koch P."/>
            <person name="Groth M."/>
            <person name="Platzer M."/>
        </authorList>
    </citation>
    <scope>NUCLEOTIDE SEQUENCE</scope>
    <source>
        <tissue evidence="14">Brain</tissue>
    </source>
</reference>
<keyword evidence="4" id="KW-0812">Transmembrane</keyword>
<evidence type="ECO:0000256" key="1">
    <source>
        <dbReference type="ARBA" id="ARBA00003436"/>
    </source>
</evidence>
<evidence type="ECO:0000313" key="14">
    <source>
        <dbReference type="EMBL" id="SBP04803.1"/>
    </source>
</evidence>
<evidence type="ECO:0000256" key="7">
    <source>
        <dbReference type="ARBA" id="ARBA00022837"/>
    </source>
</evidence>
<evidence type="ECO:0000256" key="2">
    <source>
        <dbReference type="ARBA" id="ARBA00004251"/>
    </source>
</evidence>
<dbReference type="PRINTS" id="PR00205">
    <property type="entry name" value="CADHERIN"/>
</dbReference>
<dbReference type="Pfam" id="PF08266">
    <property type="entry name" value="Cadherin_2"/>
    <property type="match status" value="1"/>
</dbReference>
<feature type="domain" description="Cadherin" evidence="13">
    <location>
        <begin position="497"/>
        <end position="602"/>
    </location>
</feature>
<protein>
    <recommendedName>
        <fullName evidence="13">Cadherin domain-containing protein</fullName>
    </recommendedName>
</protein>
<evidence type="ECO:0000256" key="3">
    <source>
        <dbReference type="ARBA" id="ARBA00022475"/>
    </source>
</evidence>
<dbReference type="FunFam" id="2.60.40.60:FF:000002">
    <property type="entry name" value="Protocadherin alpha 2"/>
    <property type="match status" value="2"/>
</dbReference>
<dbReference type="GO" id="GO:0005509">
    <property type="term" value="F:calcium ion binding"/>
    <property type="evidence" value="ECO:0007669"/>
    <property type="project" value="UniProtKB-UniRule"/>
</dbReference>
<dbReference type="GO" id="GO:0005886">
    <property type="term" value="C:plasma membrane"/>
    <property type="evidence" value="ECO:0007669"/>
    <property type="project" value="UniProtKB-SubCell"/>
</dbReference>
<evidence type="ECO:0000256" key="4">
    <source>
        <dbReference type="ARBA" id="ARBA00022692"/>
    </source>
</evidence>
<dbReference type="PROSITE" id="PS00232">
    <property type="entry name" value="CADHERIN_1"/>
    <property type="match status" value="3"/>
</dbReference>
<sequence>MPVFTKDKYSAVLHENTHIGTTIIQVNATDLDAGSNGEVVYAFGSGVKDKIRQIFNIDSDTGEIIVKGHVDFEEQDNYDIDIQASDKGSIPFRTLKNILIQIVDTNDNPPEIEVASLSGAVSEDSRPGTTVALISITDLDSGLNAEQRRIVTRTARTKWILITLLLTSIWKCASGQFRYSVSEEVQEGTAVGNIAKDLGLDKNALKERGVRIVYGSTEPPFTVNPDDGVLYVNRKIDREEMCDRSKICVVDLKTVLQNPLEIHHVTVEILDVNDHAPSFPEKKRNLEVFESALPGARFQLQAARDADSGLLSVYQYKLSPNNFFRLEVKDRGEDRKTPSLVLEKPLDRESVKTHVLLLTAIDGGKPPRSGNMTIIVNVSDVNDNPPVFSQESYVVSLSENSPVGTTVVQVNATDLDEGSNGQVVYSFGNDVDVRARARFNLDPNTGVIVVAGPIDFEESSRYEIDVQASDKGTATLKTDKTIIINIIDLNDNVPEIEVTSFSQALPEDSKPGTTVALISVKDSDSGLNGKVMCYINQDLPFLLTPSLQNNMYSLVTKSILNREKQSQYNVLIIAKDAGEPCLSSEKVIPIVVSDVNDNSPEFTQNPYTFYITENNTPGERIFSVTAQDQDEGSNALISYFIMRDREGANMLTSFLN</sequence>
<gene>
    <name evidence="14" type="primary">Nfu_g_1_004285</name>
</gene>
<keyword evidence="10" id="KW-0472">Membrane</keyword>
<dbReference type="GO" id="GO:0009653">
    <property type="term" value="P:anatomical structure morphogenesis"/>
    <property type="evidence" value="ECO:0007669"/>
    <property type="project" value="UniProtKB-ARBA"/>
</dbReference>
<evidence type="ECO:0000256" key="11">
    <source>
        <dbReference type="ARBA" id="ARBA00023180"/>
    </source>
</evidence>
<keyword evidence="5" id="KW-0732">Signal</keyword>
<dbReference type="PANTHER" id="PTHR24028:SF290">
    <property type="entry name" value="PROTOCADHERIN 2 ALPHA A 15-RELATED"/>
    <property type="match status" value="1"/>
</dbReference>
<evidence type="ECO:0000256" key="5">
    <source>
        <dbReference type="ARBA" id="ARBA00022729"/>
    </source>
</evidence>
<dbReference type="InterPro" id="IPR020894">
    <property type="entry name" value="Cadherin_CS"/>
</dbReference>
<keyword evidence="6" id="KW-0677">Repeat</keyword>
<keyword evidence="9" id="KW-1133">Transmembrane helix</keyword>
<dbReference type="FunFam" id="2.60.40.60:FF:000129">
    <property type="entry name" value="protocadherin alpha-C2 isoform X1"/>
    <property type="match status" value="1"/>
</dbReference>
<keyword evidence="7 12" id="KW-0106">Calcium</keyword>
<name>A0A1A7WG78_9TELE</name>
<feature type="non-terminal residue" evidence="14">
    <location>
        <position position="656"/>
    </location>
</feature>
<dbReference type="FunFam" id="2.60.40.60:FF:000007">
    <property type="entry name" value="Protocadherin alpha 2"/>
    <property type="match status" value="1"/>
</dbReference>
<dbReference type="SUPFAM" id="SSF49313">
    <property type="entry name" value="Cadherin-like"/>
    <property type="match status" value="7"/>
</dbReference>
<dbReference type="CDD" id="cd11304">
    <property type="entry name" value="Cadherin_repeat"/>
    <property type="match status" value="6"/>
</dbReference>
<dbReference type="GO" id="GO:0007156">
    <property type="term" value="P:homophilic cell adhesion via plasma membrane adhesion molecules"/>
    <property type="evidence" value="ECO:0007669"/>
    <property type="project" value="InterPro"/>
</dbReference>
<dbReference type="InterPro" id="IPR015919">
    <property type="entry name" value="Cadherin-like_sf"/>
</dbReference>
<dbReference type="EMBL" id="HADW01003403">
    <property type="protein sequence ID" value="SBP04803.1"/>
    <property type="molecule type" value="Transcribed_RNA"/>
</dbReference>
<feature type="domain" description="Cadherin" evidence="13">
    <location>
        <begin position="603"/>
        <end position="654"/>
    </location>
</feature>
<feature type="domain" description="Cadherin" evidence="13">
    <location>
        <begin position="280"/>
        <end position="388"/>
    </location>
</feature>
<evidence type="ECO:0000256" key="12">
    <source>
        <dbReference type="PROSITE-ProRule" id="PRU00043"/>
    </source>
</evidence>
<organism evidence="14">
    <name type="scientific">Iconisemion striatum</name>
    <dbReference type="NCBI Taxonomy" id="60296"/>
    <lineage>
        <taxon>Eukaryota</taxon>
        <taxon>Metazoa</taxon>
        <taxon>Chordata</taxon>
        <taxon>Craniata</taxon>
        <taxon>Vertebrata</taxon>
        <taxon>Euteleostomi</taxon>
        <taxon>Actinopterygii</taxon>
        <taxon>Neopterygii</taxon>
        <taxon>Teleostei</taxon>
        <taxon>Neoteleostei</taxon>
        <taxon>Acanthomorphata</taxon>
        <taxon>Ovalentaria</taxon>
        <taxon>Atherinomorphae</taxon>
        <taxon>Cyprinodontiformes</taxon>
        <taxon>Nothobranchiidae</taxon>
        <taxon>Iconisemion</taxon>
    </lineage>
</organism>
<dbReference type="InterPro" id="IPR013164">
    <property type="entry name" value="Cadherin_N"/>
</dbReference>
<evidence type="ECO:0000256" key="6">
    <source>
        <dbReference type="ARBA" id="ARBA00022737"/>
    </source>
</evidence>
<accession>A0A1A7WG78</accession>
<keyword evidence="3" id="KW-1003">Cell membrane</keyword>
<dbReference type="Gene3D" id="2.60.40.60">
    <property type="entry name" value="Cadherins"/>
    <property type="match status" value="7"/>
</dbReference>
<evidence type="ECO:0000256" key="9">
    <source>
        <dbReference type="ARBA" id="ARBA00022989"/>
    </source>
</evidence>